<comment type="caution">
    <text evidence="1">The sequence shown here is derived from an EMBL/GenBank/DDBJ whole genome shotgun (WGS) entry which is preliminary data.</text>
</comment>
<dbReference type="Proteomes" id="UP001139981">
    <property type="component" value="Unassembled WGS sequence"/>
</dbReference>
<gene>
    <name evidence="1" type="primary">fas2_17</name>
    <name evidence="1" type="ORF">IWW38_002862</name>
</gene>
<name>A0ACC1M3Y3_9FUNG</name>
<keyword evidence="1" id="KW-0808">Transferase</keyword>
<accession>A0ACC1M3Y3</accession>
<keyword evidence="2" id="KW-1185">Reference proteome</keyword>
<evidence type="ECO:0000313" key="1">
    <source>
        <dbReference type="EMBL" id="KAJ2893448.1"/>
    </source>
</evidence>
<dbReference type="EMBL" id="JANBVB010000542">
    <property type="protein sequence ID" value="KAJ2893448.1"/>
    <property type="molecule type" value="Genomic_DNA"/>
</dbReference>
<evidence type="ECO:0000313" key="2">
    <source>
        <dbReference type="Proteomes" id="UP001139981"/>
    </source>
</evidence>
<protein>
    <submittedName>
        <fullName evidence="1">Fatty acid synthase alpha subunit Lsd1</fullName>
        <ecNumber evidence="1">2.3.1.86</ecNumber>
    </submittedName>
</protein>
<feature type="non-terminal residue" evidence="1">
    <location>
        <position position="1"/>
    </location>
</feature>
<organism evidence="1 2">
    <name type="scientific">Coemansia aciculifera</name>
    <dbReference type="NCBI Taxonomy" id="417176"/>
    <lineage>
        <taxon>Eukaryota</taxon>
        <taxon>Fungi</taxon>
        <taxon>Fungi incertae sedis</taxon>
        <taxon>Zoopagomycota</taxon>
        <taxon>Kickxellomycotina</taxon>
        <taxon>Kickxellomycetes</taxon>
        <taxon>Kickxellales</taxon>
        <taxon>Kickxellaceae</taxon>
        <taxon>Coemansia</taxon>
    </lineage>
</organism>
<proteinExistence type="predicted"/>
<keyword evidence="1" id="KW-0012">Acyltransferase</keyword>
<sequence length="115" mass="13015">AYDYALYLSKSIQTSGIKAGLLKSFGFGQVGGELLVVHSDYLFATLTQEQLSQYNAKLQKRDVKASRYWQDTLVGNHSFVQVRSHAPFTSEQEKSVYLNSLSRAKYDSKSGEYKF</sequence>
<reference evidence="1" key="1">
    <citation type="submission" date="2022-07" db="EMBL/GenBank/DDBJ databases">
        <title>Phylogenomic reconstructions and comparative analyses of Kickxellomycotina fungi.</title>
        <authorList>
            <person name="Reynolds N.K."/>
            <person name="Stajich J.E."/>
            <person name="Barry K."/>
            <person name="Grigoriev I.V."/>
            <person name="Crous P."/>
            <person name="Smith M.E."/>
        </authorList>
    </citation>
    <scope>NUCLEOTIDE SEQUENCE</scope>
    <source>
        <strain evidence="1">CBS 190363</strain>
    </source>
</reference>
<dbReference type="EC" id="2.3.1.86" evidence="1"/>